<name>Q706T4_PSEPU</name>
<reference evidence="2" key="3">
    <citation type="journal article" date="2006" name="J. Bacteriol.">
        <title>The clc element of Pseudomonas sp. strain B13, a genomic island with various catabolic properties.</title>
        <authorList>
            <person name="Gaillard M."/>
            <person name="Vallaeys T."/>
            <person name="Vorhoelter F.J."/>
            <person name="Minoia M."/>
            <person name="Werlen C."/>
            <person name="Sentchilo V."/>
            <person name="Puhler A."/>
            <person name="van der Meer J.R."/>
        </authorList>
    </citation>
    <scope>NUCLEOTIDE SEQUENCE</scope>
    <source>
        <strain evidence="2">Strain RR21</strain>
    </source>
</reference>
<reference evidence="2" key="2">
    <citation type="journal article" date="2003" name="Mol. Microbiol.">
        <title>Characterization of two alternative promoters and a transcription regulator for integrase expression in the clc catabolic genomic island of Pseudomonas sp. strain B13.</title>
        <authorList>
            <person name="Sentchilo V."/>
            <person name="Zehnder A.J.B."/>
            <person name="van der Meer J.R."/>
        </authorList>
    </citation>
    <scope>NUCLEOTIDE SEQUENCE</scope>
    <source>
        <strain evidence="2">Strain RR21</strain>
    </source>
</reference>
<organism evidence="2">
    <name type="scientific">Pseudomonas putida</name>
    <name type="common">Arthrobacter siderocapsulatus</name>
    <dbReference type="NCBI Taxonomy" id="303"/>
    <lineage>
        <taxon>Bacteria</taxon>
        <taxon>Pseudomonadati</taxon>
        <taxon>Pseudomonadota</taxon>
        <taxon>Gammaproteobacteria</taxon>
        <taxon>Pseudomonadales</taxon>
        <taxon>Pseudomonadaceae</taxon>
        <taxon>Pseudomonas</taxon>
    </lineage>
</organism>
<accession>Q706T4</accession>
<feature type="region of interest" description="Disordered" evidence="1">
    <location>
        <begin position="111"/>
        <end position="146"/>
    </location>
</feature>
<evidence type="ECO:0000313" key="2">
    <source>
        <dbReference type="EMBL" id="CAE92866.1"/>
    </source>
</evidence>
<sequence length="146" mass="16439">MSLSPSLRFQVAICMRDYMTAVTTRGFQFRYRATRRLKRSRCGPSAWPSPCRYDFHCLIRRHSRSPICWTSPCIAGRRKSVPSWMSGFPRPCRQVDRTSGTSLRLACWPRGSRPATASGCPRNRASSTLTDGGSRCGRSSMAPTRS</sequence>
<dbReference type="AlphaFoldDB" id="Q706T4"/>
<dbReference type="EMBL" id="AJ617740">
    <property type="protein sequence ID" value="CAE92866.1"/>
    <property type="molecule type" value="Genomic_DNA"/>
</dbReference>
<reference evidence="2" key="1">
    <citation type="journal article" date="1998" name="J. Bacteriol.">
        <title>Int-B13, an unusual site-specific recombinase of the bacteriophage P4 integrase family, is responsible for chromosomal insertion of the 105-kilobase clc element of Pseudomonas sp. Strain B13.</title>
        <authorList>
            <person name="Ravatn R."/>
            <person name="Studer S."/>
            <person name="Zender A.J.B."/>
            <person name="van der Meer J.R."/>
        </authorList>
    </citation>
    <scope>NUCLEOTIDE SEQUENCE</scope>
    <source>
        <strain evidence="2">Strain RR21</strain>
    </source>
</reference>
<proteinExistence type="predicted"/>
<protein>
    <submittedName>
        <fullName evidence="2">Putative outer membrane protein</fullName>
    </submittedName>
</protein>
<reference evidence="2" key="4">
    <citation type="submission" date="2012-02" db="EMBL/GenBank/DDBJ databases">
        <authorList>
            <person name="van der Meer J.R."/>
        </authorList>
    </citation>
    <scope>NUCLEOTIDE SEQUENCE</scope>
    <source>
        <strain evidence="2">Strain RR21</strain>
    </source>
</reference>
<evidence type="ECO:0000256" key="1">
    <source>
        <dbReference type="SAM" id="MobiDB-lite"/>
    </source>
</evidence>